<dbReference type="AlphaFoldDB" id="A0A370GQ37"/>
<keyword evidence="2" id="KW-1185">Reference proteome</keyword>
<reference evidence="1 2" key="1">
    <citation type="submission" date="2018-07" db="EMBL/GenBank/DDBJ databases">
        <title>Genomic Encyclopedia of Type Strains, Phase IV (KMG-IV): sequencing the most valuable type-strain genomes for metagenomic binning, comparative biology and taxonomic classification.</title>
        <authorList>
            <person name="Goeker M."/>
        </authorList>
    </citation>
    <scope>NUCLEOTIDE SEQUENCE [LARGE SCALE GENOMIC DNA]</scope>
    <source>
        <strain evidence="1 2">DSM 25281</strain>
    </source>
</reference>
<evidence type="ECO:0000313" key="1">
    <source>
        <dbReference type="EMBL" id="RDI45430.1"/>
    </source>
</evidence>
<dbReference type="EMBL" id="QQAY01000002">
    <property type="protein sequence ID" value="RDI45430.1"/>
    <property type="molecule type" value="Genomic_DNA"/>
</dbReference>
<proteinExistence type="predicted"/>
<organism evidence="1 2">
    <name type="scientific">Falsibacillus pallidus</name>
    <dbReference type="NCBI Taxonomy" id="493781"/>
    <lineage>
        <taxon>Bacteria</taxon>
        <taxon>Bacillati</taxon>
        <taxon>Bacillota</taxon>
        <taxon>Bacilli</taxon>
        <taxon>Bacillales</taxon>
        <taxon>Bacillaceae</taxon>
        <taxon>Falsibacillus</taxon>
    </lineage>
</organism>
<accession>A0A370GQ37</accession>
<gene>
    <name evidence="1" type="ORF">DFR59_10255</name>
</gene>
<evidence type="ECO:0000313" key="2">
    <source>
        <dbReference type="Proteomes" id="UP000255326"/>
    </source>
</evidence>
<dbReference type="Proteomes" id="UP000255326">
    <property type="component" value="Unassembled WGS sequence"/>
</dbReference>
<name>A0A370GQ37_9BACI</name>
<comment type="caution">
    <text evidence="1">The sequence shown here is derived from an EMBL/GenBank/DDBJ whole genome shotgun (WGS) entry which is preliminary data.</text>
</comment>
<protein>
    <submittedName>
        <fullName evidence="1">Uncharacterized protein</fullName>
    </submittedName>
</protein>
<sequence length="32" mass="3792">MDIDQLLEDTVNLGEEDFTIEYVDIDEVLEEF</sequence>